<dbReference type="InterPro" id="IPR027383">
    <property type="entry name" value="Znf_put"/>
</dbReference>
<dbReference type="Gene3D" id="1.10.10.1320">
    <property type="entry name" value="Anti-sigma factor, zinc-finger domain"/>
    <property type="match status" value="1"/>
</dbReference>
<dbReference type="InterPro" id="IPR041916">
    <property type="entry name" value="Anti_sigma_zinc_sf"/>
</dbReference>
<sequence length="159" mass="18126">MSTACECEDLQPFLDGSLSAEDQRRIRAHLAHCDVCARRFHDLLQLEMLARLALEDAAESERWVSARQARDTVPGADWDDVPEHWKEDVLEAQVPPPPEREGRAWHQGARRFRRRCPGCANCCPWFAKTESVEAVSVPRLPCPRSSRSGGTLLRPRTRR</sequence>
<evidence type="ECO:0000259" key="1">
    <source>
        <dbReference type="Pfam" id="PF13490"/>
    </source>
</evidence>
<evidence type="ECO:0000313" key="3">
    <source>
        <dbReference type="Proteomes" id="UP000282656"/>
    </source>
</evidence>
<proteinExistence type="predicted"/>
<dbReference type="EMBL" id="RAWM01000035">
    <property type="protein sequence ID" value="RKH69264.1"/>
    <property type="molecule type" value="Genomic_DNA"/>
</dbReference>
<protein>
    <submittedName>
        <fullName evidence="2">Zf-HC2 domain-containing protein</fullName>
    </submittedName>
</protein>
<name>A0A3A8R1U7_9BACT</name>
<dbReference type="Pfam" id="PF13490">
    <property type="entry name" value="zf-HC2"/>
    <property type="match status" value="1"/>
</dbReference>
<dbReference type="RefSeq" id="WP_120547997.1">
    <property type="nucleotide sequence ID" value="NZ_RAWM01000035.1"/>
</dbReference>
<evidence type="ECO:0000313" key="2">
    <source>
        <dbReference type="EMBL" id="RKH69264.1"/>
    </source>
</evidence>
<accession>A0A3A8R1U7</accession>
<dbReference type="OrthoDB" id="5512615at2"/>
<keyword evidence="3" id="KW-1185">Reference proteome</keyword>
<gene>
    <name evidence="2" type="ORF">D7X96_15645</name>
</gene>
<dbReference type="Proteomes" id="UP000282656">
    <property type="component" value="Unassembled WGS sequence"/>
</dbReference>
<organism evidence="2 3">
    <name type="scientific">Corallococcus interemptor</name>
    <dbReference type="NCBI Taxonomy" id="2316720"/>
    <lineage>
        <taxon>Bacteria</taxon>
        <taxon>Pseudomonadati</taxon>
        <taxon>Myxococcota</taxon>
        <taxon>Myxococcia</taxon>
        <taxon>Myxococcales</taxon>
        <taxon>Cystobacterineae</taxon>
        <taxon>Myxococcaceae</taxon>
        <taxon>Corallococcus</taxon>
    </lineage>
</organism>
<dbReference type="AlphaFoldDB" id="A0A3A8R1U7"/>
<reference evidence="3" key="1">
    <citation type="submission" date="2018-09" db="EMBL/GenBank/DDBJ databases">
        <authorList>
            <person name="Livingstone P.G."/>
            <person name="Whitworth D.E."/>
        </authorList>
    </citation>
    <scope>NUCLEOTIDE SEQUENCE [LARGE SCALE GENOMIC DNA]</scope>
    <source>
        <strain evidence="3">AB047A</strain>
    </source>
</reference>
<feature type="domain" description="Putative zinc-finger" evidence="1">
    <location>
        <begin position="9"/>
        <end position="37"/>
    </location>
</feature>
<comment type="caution">
    <text evidence="2">The sequence shown here is derived from an EMBL/GenBank/DDBJ whole genome shotgun (WGS) entry which is preliminary data.</text>
</comment>